<feature type="transmembrane region" description="Helical" evidence="9">
    <location>
        <begin position="342"/>
        <end position="361"/>
    </location>
</feature>
<evidence type="ECO:0000256" key="4">
    <source>
        <dbReference type="ARBA" id="ARBA00022643"/>
    </source>
</evidence>
<feature type="transmembrane region" description="Helical" evidence="9">
    <location>
        <begin position="288"/>
        <end position="305"/>
    </location>
</feature>
<evidence type="ECO:0000256" key="9">
    <source>
        <dbReference type="SAM" id="Phobius"/>
    </source>
</evidence>
<dbReference type="GO" id="GO:0005886">
    <property type="term" value="C:plasma membrane"/>
    <property type="evidence" value="ECO:0007669"/>
    <property type="project" value="TreeGrafter"/>
</dbReference>
<keyword evidence="5 9" id="KW-0812">Transmembrane</keyword>
<feature type="transmembrane region" description="Helical" evidence="9">
    <location>
        <begin position="169"/>
        <end position="187"/>
    </location>
</feature>
<evidence type="ECO:0000256" key="8">
    <source>
        <dbReference type="ARBA" id="ARBA00023136"/>
    </source>
</evidence>
<comment type="caution">
    <text evidence="10">The sequence shown here is derived from an EMBL/GenBank/DDBJ whole genome shotgun (WGS) entry which is preliminary data.</text>
</comment>
<sequence length="367" mass="40145">MKKFLKPLEPLLDKGLNTTESFIHSHRNVHFLFGSLFGAIDGLLRSPKETAQAPPFIRSNYDVKRFMGAILVALTTGWVLPAMYLFGWQCVVFKLLISFVIGVFIVDVLWAILAREEHINEGGFVTCLFIPAILPPQAPLWLVGLGAALAIIFRNILGGVGNNLVNPALFSRLFLTICFPAFLVTGYQTPLVGIQDIHAVHQGLDAVTHATPFTAFKTSGEVASYLSLLLGTATGSLGETCRVALIVSGLWLIKIKVANWRIPASYLGSVFVFSVFFSLILGKAVAPPFFQLLSGGLILGAFFMATDPITTTYNQTAKWIFGAGCGFITVLIRDFTTLPEGVMYSILLMNLLAIPIQALMVKIRYRL</sequence>
<dbReference type="EMBL" id="LAQJ01000273">
    <property type="protein sequence ID" value="KKO18394.1"/>
    <property type="molecule type" value="Genomic_DNA"/>
</dbReference>
<evidence type="ECO:0000256" key="2">
    <source>
        <dbReference type="ARBA" id="ARBA00022553"/>
    </source>
</evidence>
<accession>A0A0M2UV66</accession>
<gene>
    <name evidence="10" type="ORF">BROFUL_02900</name>
</gene>
<name>A0A0M2UV66_9BACT</name>
<feature type="transmembrane region" description="Helical" evidence="9">
    <location>
        <begin position="140"/>
        <end position="157"/>
    </location>
</feature>
<dbReference type="Proteomes" id="UP000034954">
    <property type="component" value="Unassembled WGS sequence"/>
</dbReference>
<proteinExistence type="predicted"/>
<keyword evidence="11" id="KW-1185">Reference proteome</keyword>
<dbReference type="Pfam" id="PF03116">
    <property type="entry name" value="NQR2_RnfD_RnfE"/>
    <property type="match status" value="1"/>
</dbReference>
<keyword evidence="7 9" id="KW-1133">Transmembrane helix</keyword>
<keyword evidence="1" id="KW-0813">Transport</keyword>
<evidence type="ECO:0000313" key="11">
    <source>
        <dbReference type="Proteomes" id="UP000034954"/>
    </source>
</evidence>
<evidence type="ECO:0000256" key="5">
    <source>
        <dbReference type="ARBA" id="ARBA00022692"/>
    </source>
</evidence>
<dbReference type="PANTHER" id="PTHR30578">
    <property type="entry name" value="ELECTRON TRANSPORT COMPLEX PROTEIN RNFD"/>
    <property type="match status" value="1"/>
</dbReference>
<keyword evidence="2" id="KW-0597">Phosphoprotein</keyword>
<dbReference type="InterPro" id="IPR011303">
    <property type="entry name" value="RnfD_bac"/>
</dbReference>
<protein>
    <submittedName>
        <fullName evidence="10">Na+-translocating NADH-quinone reductase subunit B</fullName>
    </submittedName>
</protein>
<evidence type="ECO:0000313" key="10">
    <source>
        <dbReference type="EMBL" id="KKO18394.1"/>
    </source>
</evidence>
<keyword evidence="6" id="KW-1278">Translocase</keyword>
<dbReference type="NCBIfam" id="TIGR01946">
    <property type="entry name" value="rnfD"/>
    <property type="match status" value="1"/>
</dbReference>
<organism evidence="10 11">
    <name type="scientific">Candidatus Brocadia fulgida</name>
    <dbReference type="NCBI Taxonomy" id="380242"/>
    <lineage>
        <taxon>Bacteria</taxon>
        <taxon>Pseudomonadati</taxon>
        <taxon>Planctomycetota</taxon>
        <taxon>Candidatus Brocadiia</taxon>
        <taxon>Candidatus Brocadiales</taxon>
        <taxon>Candidatus Brocadiaceae</taxon>
        <taxon>Candidatus Brocadia</taxon>
    </lineage>
</organism>
<dbReference type="GO" id="GO:0055085">
    <property type="term" value="P:transmembrane transport"/>
    <property type="evidence" value="ECO:0007669"/>
    <property type="project" value="InterPro"/>
</dbReference>
<feature type="transmembrane region" description="Helical" evidence="9">
    <location>
        <begin position="317"/>
        <end position="336"/>
    </location>
</feature>
<dbReference type="InterPro" id="IPR004338">
    <property type="entry name" value="NqrB/RnfD"/>
</dbReference>
<feature type="transmembrane region" description="Helical" evidence="9">
    <location>
        <begin position="66"/>
        <end position="86"/>
    </location>
</feature>
<evidence type="ECO:0000256" key="7">
    <source>
        <dbReference type="ARBA" id="ARBA00022989"/>
    </source>
</evidence>
<evidence type="ECO:0000256" key="3">
    <source>
        <dbReference type="ARBA" id="ARBA00022630"/>
    </source>
</evidence>
<keyword evidence="8 9" id="KW-0472">Membrane</keyword>
<feature type="transmembrane region" description="Helical" evidence="9">
    <location>
        <begin position="92"/>
        <end position="112"/>
    </location>
</feature>
<dbReference type="PANTHER" id="PTHR30578:SF1">
    <property type="entry name" value="NA(+)-TRANSLOCATING NADH-QUINONE REDUCTASE SUBUNIT B"/>
    <property type="match status" value="1"/>
</dbReference>
<keyword evidence="3" id="KW-0285">Flavoprotein</keyword>
<dbReference type="AlphaFoldDB" id="A0A0M2UV66"/>
<feature type="transmembrane region" description="Helical" evidence="9">
    <location>
        <begin position="264"/>
        <end position="282"/>
    </location>
</feature>
<keyword evidence="4" id="KW-0288">FMN</keyword>
<dbReference type="PATRIC" id="fig|380242.3.peg.3593"/>
<dbReference type="GO" id="GO:0022900">
    <property type="term" value="P:electron transport chain"/>
    <property type="evidence" value="ECO:0007669"/>
    <property type="project" value="InterPro"/>
</dbReference>
<evidence type="ECO:0000256" key="1">
    <source>
        <dbReference type="ARBA" id="ARBA00022448"/>
    </source>
</evidence>
<evidence type="ECO:0000256" key="6">
    <source>
        <dbReference type="ARBA" id="ARBA00022967"/>
    </source>
</evidence>
<feature type="transmembrane region" description="Helical" evidence="9">
    <location>
        <begin position="225"/>
        <end position="252"/>
    </location>
</feature>
<reference evidence="10 11" key="1">
    <citation type="journal article" date="2013" name="BMC Microbiol.">
        <title>Identification of the type II cytochrome c maturation pathway in anammox bacteria by comparative genomics.</title>
        <authorList>
            <person name="Ferousi C."/>
            <person name="Speth D.R."/>
            <person name="Reimann J."/>
            <person name="Op den Camp H.J."/>
            <person name="Allen J.W."/>
            <person name="Keltjens J.T."/>
            <person name="Jetten M.S."/>
        </authorList>
    </citation>
    <scope>NUCLEOTIDE SEQUENCE [LARGE SCALE GENOMIC DNA]</scope>
    <source>
        <strain evidence="10">RU1</strain>
    </source>
</reference>